<feature type="compositionally biased region" description="Low complexity" evidence="1">
    <location>
        <begin position="1"/>
        <end position="19"/>
    </location>
</feature>
<dbReference type="AlphaFoldDB" id="A0A0E0KC51"/>
<dbReference type="GO" id="GO:0005768">
    <property type="term" value="C:endosome"/>
    <property type="evidence" value="ECO:0007669"/>
    <property type="project" value="TreeGrafter"/>
</dbReference>
<protein>
    <recommendedName>
        <fullName evidence="4">Condensin complex subunit 1 C-terminal domain-containing protein</fullName>
    </recommendedName>
</protein>
<dbReference type="EnsemblPlants" id="OPUNC03G12410.2">
    <property type="protein sequence ID" value="OPUNC03G12410.2"/>
    <property type="gene ID" value="OPUNC03G12410"/>
</dbReference>
<feature type="region of interest" description="Disordered" evidence="1">
    <location>
        <begin position="1"/>
        <end position="34"/>
    </location>
</feature>
<dbReference type="eggNOG" id="KOG2259">
    <property type="taxonomic scope" value="Eukaryota"/>
</dbReference>
<dbReference type="OMA" id="SMARDMS"/>
<evidence type="ECO:0008006" key="4">
    <source>
        <dbReference type="Google" id="ProtNLM"/>
    </source>
</evidence>
<evidence type="ECO:0000313" key="2">
    <source>
        <dbReference type="EnsemblPlants" id="OPUNC03G12410.2"/>
    </source>
</evidence>
<keyword evidence="3" id="KW-1185">Reference proteome</keyword>
<name>A0A0E0KC51_ORYPU</name>
<sequence>MEEPSTSRATVSVASSSSANCPDPMDEEPSVSVPGLPFAEQLRAAGRRASTGSPEGPEATVQALASMSRWIYPLARAEALRGLAAVLETADARGGVVEVCYGCAVGLMRDEDEGVRLASVRLIALCADKLNRREVSDGNGDNQTDIMFLQLSSMARDMCTNVRFEAFNALGKMQRVSEGVLLQSLSKKVIKPNTGSGSIIKGKKKPPKLIYPCAAGIFAHGIEDEFHQVRTAACKSLGALSKLSTQYAQKALDLLMGMMNDDTEAVRLQTLQALFHMATYGCLTVQEMHMHMFLGLLVDMNALIRDATRKILGLVNLPKLQMFKSAINVLITSLEKHQEEQEIYSVLFSVGKNHGNFSANIAKHLAKEISMPSDGELILDKPRIKALLIVSISVAFSDDKHKKRDIPEVIFSHAIPLLGKISCAIGEVVDQNSLLSYFCQRTGIPFWETKLPSTEYGESEGCSVETVADIRPQIEKTGKSTKYLDDVLMMQSIKSIIETVERTWTIRKSCNIRDVRNILRTCKEELKILASHSSGSTGAFLSFLFEYLDAVQFIVEIGRSFQLDNSCDLGPTSPDILLEKLDTTVRRMKYCYAGFNREMEIQVCELALLANLFGLSKVGIHSKLVLDKLHCVINRLDCLCADGSCELSYFSREIKKAFDANFVGHDIFTLLELFHPKSKTDYGMLRAISADLQARENDSDNPSSYVCGLPVAVSFYISLCNISSQDRLWLRMIVGESIQHTFLELSSFEGNDEVKSCSTIIPFYATPMACSFVLRACLVMECPDGSVSIHRECNRGPSGSIIQLSDELDVYFVCTERR</sequence>
<dbReference type="InterPro" id="IPR016024">
    <property type="entry name" value="ARM-type_fold"/>
</dbReference>
<dbReference type="HOGENOM" id="CLU_353518_0_0_1"/>
<reference evidence="2" key="1">
    <citation type="submission" date="2015-04" db="UniProtKB">
        <authorList>
            <consortium name="EnsemblPlants"/>
        </authorList>
    </citation>
    <scope>IDENTIFICATION</scope>
</reference>
<dbReference type="InterPro" id="IPR011989">
    <property type="entry name" value="ARM-like"/>
</dbReference>
<dbReference type="PANTHER" id="PTHR20938">
    <property type="entry name" value="INTEGRATOR COMPLEX SUBUNIT 4"/>
    <property type="match status" value="1"/>
</dbReference>
<proteinExistence type="predicted"/>
<reference evidence="2" key="2">
    <citation type="submission" date="2018-05" db="EMBL/GenBank/DDBJ databases">
        <title>OpunRS2 (Oryza punctata Reference Sequence Version 2).</title>
        <authorList>
            <person name="Zhang J."/>
            <person name="Kudrna D."/>
            <person name="Lee S."/>
            <person name="Talag J."/>
            <person name="Welchert J."/>
            <person name="Wing R.A."/>
        </authorList>
    </citation>
    <scope>NUCLEOTIDE SEQUENCE [LARGE SCALE GENOMIC DNA]</scope>
</reference>
<accession>A0A0E0KC51</accession>
<evidence type="ECO:0000256" key="1">
    <source>
        <dbReference type="SAM" id="MobiDB-lite"/>
    </source>
</evidence>
<dbReference type="PANTHER" id="PTHR20938:SF0">
    <property type="entry name" value="INTEGRATOR COMPLEX SUBUNIT 4"/>
    <property type="match status" value="1"/>
</dbReference>
<dbReference type="Gene3D" id="1.25.10.10">
    <property type="entry name" value="Leucine-rich Repeat Variant"/>
    <property type="match status" value="2"/>
</dbReference>
<dbReference type="STRING" id="4537.A0A0E0KC51"/>
<dbReference type="Proteomes" id="UP000026962">
    <property type="component" value="Chromosome 3"/>
</dbReference>
<dbReference type="Pfam" id="PF13513">
    <property type="entry name" value="HEAT_EZ"/>
    <property type="match status" value="1"/>
</dbReference>
<organism evidence="2">
    <name type="scientific">Oryza punctata</name>
    <name type="common">Red rice</name>
    <dbReference type="NCBI Taxonomy" id="4537"/>
    <lineage>
        <taxon>Eukaryota</taxon>
        <taxon>Viridiplantae</taxon>
        <taxon>Streptophyta</taxon>
        <taxon>Embryophyta</taxon>
        <taxon>Tracheophyta</taxon>
        <taxon>Spermatophyta</taxon>
        <taxon>Magnoliopsida</taxon>
        <taxon>Liliopsida</taxon>
        <taxon>Poales</taxon>
        <taxon>Poaceae</taxon>
        <taxon>BOP clade</taxon>
        <taxon>Oryzoideae</taxon>
        <taxon>Oryzeae</taxon>
        <taxon>Oryzinae</taxon>
        <taxon>Oryza</taxon>
    </lineage>
</organism>
<dbReference type="GO" id="GO:0010496">
    <property type="term" value="P:intercellular transport"/>
    <property type="evidence" value="ECO:0007669"/>
    <property type="project" value="TreeGrafter"/>
</dbReference>
<dbReference type="SUPFAM" id="SSF48371">
    <property type="entry name" value="ARM repeat"/>
    <property type="match status" value="1"/>
</dbReference>
<dbReference type="Gramene" id="OPUNC03G12410.2">
    <property type="protein sequence ID" value="OPUNC03G12410.2"/>
    <property type="gene ID" value="OPUNC03G12410"/>
</dbReference>
<evidence type="ECO:0000313" key="3">
    <source>
        <dbReference type="Proteomes" id="UP000026962"/>
    </source>
</evidence>